<dbReference type="SUPFAM" id="SSF53850">
    <property type="entry name" value="Periplasmic binding protein-like II"/>
    <property type="match status" value="1"/>
</dbReference>
<feature type="compositionally biased region" description="Basic and acidic residues" evidence="1">
    <location>
        <begin position="283"/>
        <end position="304"/>
    </location>
</feature>
<name>A0ABV0G4P6_9BURK</name>
<proteinExistence type="predicted"/>
<feature type="chain" id="PRO_5045414703" description="Solute-binding protein family 3/N-terminal domain-containing protein" evidence="2">
    <location>
        <begin position="24"/>
        <end position="304"/>
    </location>
</feature>
<feature type="region of interest" description="Disordered" evidence="1">
    <location>
        <begin position="274"/>
        <end position="304"/>
    </location>
</feature>
<gene>
    <name evidence="3" type="ORF">ABDJ85_14440</name>
</gene>
<reference evidence="3 4" key="1">
    <citation type="submission" date="2024-05" db="EMBL/GenBank/DDBJ databases">
        <title>Roseateles sp. DJS-2-20 16S ribosomal RNA gene Genome sequencing and assembly.</title>
        <authorList>
            <person name="Woo H."/>
        </authorList>
    </citation>
    <scope>NUCLEOTIDE SEQUENCE [LARGE SCALE GENOMIC DNA]</scope>
    <source>
        <strain evidence="3 4">DJS-2-20</strain>
    </source>
</reference>
<organism evidence="3 4">
    <name type="scientific">Roseateles paludis</name>
    <dbReference type="NCBI Taxonomy" id="3145238"/>
    <lineage>
        <taxon>Bacteria</taxon>
        <taxon>Pseudomonadati</taxon>
        <taxon>Pseudomonadota</taxon>
        <taxon>Betaproteobacteria</taxon>
        <taxon>Burkholderiales</taxon>
        <taxon>Sphaerotilaceae</taxon>
        <taxon>Roseateles</taxon>
    </lineage>
</organism>
<evidence type="ECO:0000313" key="3">
    <source>
        <dbReference type="EMBL" id="MEO3692673.1"/>
    </source>
</evidence>
<protein>
    <recommendedName>
        <fullName evidence="5">Solute-binding protein family 3/N-terminal domain-containing protein</fullName>
    </recommendedName>
</protein>
<dbReference type="EMBL" id="JBDPZD010000004">
    <property type="protein sequence ID" value="MEO3692673.1"/>
    <property type="molecule type" value="Genomic_DNA"/>
</dbReference>
<evidence type="ECO:0000256" key="1">
    <source>
        <dbReference type="SAM" id="MobiDB-lite"/>
    </source>
</evidence>
<feature type="signal peptide" evidence="2">
    <location>
        <begin position="1"/>
        <end position="23"/>
    </location>
</feature>
<keyword evidence="2" id="KW-0732">Signal</keyword>
<evidence type="ECO:0000256" key="2">
    <source>
        <dbReference type="SAM" id="SignalP"/>
    </source>
</evidence>
<dbReference type="RefSeq" id="WP_347705491.1">
    <property type="nucleotide sequence ID" value="NZ_JBDPZD010000004.1"/>
</dbReference>
<evidence type="ECO:0008006" key="5">
    <source>
        <dbReference type="Google" id="ProtNLM"/>
    </source>
</evidence>
<sequence length="304" mass="34415">MTSPNRRQLLLAGLSGTSLNAGASSPQQVIYPAPETPQDSRADDLVVLLRAALERTLPTHGPYRLAPATQFMTLTRVLRELRPNGLATVGWVSPVIQEYAQLLPIKVDTRRGLLGLRLLLIKGSRQAEFDRVRALADLRRFSLGQEVSWPDARMFEALGIKVVRSTHYRNMFRMLMADRFDAFPRGVNEAFDEQQAHVAELPDLTVDKSLLLHFPWPFHFVVGPHNTALAERLELGLKLLAADGSFDRHLWDFHGDAVRRAKLRERQLIWLGQGRPDGAQSKSDLEFWLREPPPKDVRPRSRNG</sequence>
<comment type="caution">
    <text evidence="3">The sequence shown here is derived from an EMBL/GenBank/DDBJ whole genome shotgun (WGS) entry which is preliminary data.</text>
</comment>
<accession>A0ABV0G4P6</accession>
<dbReference type="Proteomes" id="UP001495147">
    <property type="component" value="Unassembled WGS sequence"/>
</dbReference>
<evidence type="ECO:0000313" key="4">
    <source>
        <dbReference type="Proteomes" id="UP001495147"/>
    </source>
</evidence>
<keyword evidence="4" id="KW-1185">Reference proteome</keyword>